<dbReference type="AlphaFoldDB" id="A0A841Y209"/>
<dbReference type="PANTHER" id="PTHR43491:SF1">
    <property type="entry name" value="UDP-N-ACETYL-D-MANNOSAMINE DEHYDROGENASE"/>
    <property type="match status" value="1"/>
</dbReference>
<dbReference type="SMART" id="SM00984">
    <property type="entry name" value="UDPG_MGDP_dh_C"/>
    <property type="match status" value="1"/>
</dbReference>
<comment type="similarity">
    <text evidence="3">Belongs to the UDP-glucose/GDP-mannose dehydrogenase family.</text>
</comment>
<protein>
    <submittedName>
        <fullName evidence="5">Nucleotide sugar dehydrogenase</fullName>
    </submittedName>
</protein>
<dbReference type="Pfam" id="PF03721">
    <property type="entry name" value="UDPG_MGDP_dh_N"/>
    <property type="match status" value="1"/>
</dbReference>
<evidence type="ECO:0000256" key="3">
    <source>
        <dbReference type="PIRNR" id="PIRNR000124"/>
    </source>
</evidence>
<dbReference type="NCBIfam" id="TIGR03026">
    <property type="entry name" value="NDP-sugDHase"/>
    <property type="match status" value="1"/>
</dbReference>
<sequence length="447" mass="49959">MYINSLKERIQNKKIIVGVIGLGYVGLPLAMEFAKTGIKTFGFDIAVHKVNNLNQGKSHIMDVSDNELSRNVANGLFHATANFELLSTVDAISICVPTPLTKSQEPDMSYILAAVEQIRHFLKKGALITLESTTYPGTTEELIERTLSKDGFIVGEDYFLCYSPERVDPGNLTFNTENTPKVIGGTTRQCSEIGYLLYSQVIKDMHVVTSTKSAEMTKLLENTFRSVNIAFINEMALLCDALGMDIWEIIDAAATKPFGFMKFTPGPGIGGHCIPLDPMYLSWKAKESNFYSRFIDLAQETNNKMPEKVIQKVTEVLNIHEKAMNRSNILIMGMAYKSNIDDVRESPALDVYDLLVKNGANTSYYDPYVTTFIDGSGNEVYHDEAALNNLEKYDLVLLLTHHQMFDLDKILEKATLILDTRDAFKTISAEHLYRIGTGVETKKVVLV</sequence>
<dbReference type="RefSeq" id="WP_185376035.1">
    <property type="nucleotide sequence ID" value="NZ_JAARPL010000002.1"/>
</dbReference>
<dbReference type="Pfam" id="PF03720">
    <property type="entry name" value="UDPG_MGDP_dh_C"/>
    <property type="match status" value="1"/>
</dbReference>
<dbReference type="Pfam" id="PF00984">
    <property type="entry name" value="UDPG_MGDP_dh"/>
    <property type="match status" value="1"/>
</dbReference>
<dbReference type="InterPro" id="IPR014027">
    <property type="entry name" value="UDP-Glc/GDP-Man_DH_C"/>
</dbReference>
<dbReference type="GO" id="GO:0051287">
    <property type="term" value="F:NAD binding"/>
    <property type="evidence" value="ECO:0007669"/>
    <property type="project" value="InterPro"/>
</dbReference>
<dbReference type="GO" id="GO:0016616">
    <property type="term" value="F:oxidoreductase activity, acting on the CH-OH group of donors, NAD or NADP as acceptor"/>
    <property type="evidence" value="ECO:0007669"/>
    <property type="project" value="InterPro"/>
</dbReference>
<dbReference type="SUPFAM" id="SSF51735">
    <property type="entry name" value="NAD(P)-binding Rossmann-fold domains"/>
    <property type="match status" value="1"/>
</dbReference>
<dbReference type="PIRSF" id="PIRSF000124">
    <property type="entry name" value="UDPglc_GDPman_dh"/>
    <property type="match status" value="1"/>
</dbReference>
<dbReference type="GO" id="GO:0016628">
    <property type="term" value="F:oxidoreductase activity, acting on the CH-CH group of donors, NAD or NADP as acceptor"/>
    <property type="evidence" value="ECO:0007669"/>
    <property type="project" value="InterPro"/>
</dbReference>
<proteinExistence type="inferred from homology"/>
<dbReference type="InterPro" id="IPR036291">
    <property type="entry name" value="NAD(P)-bd_dom_sf"/>
</dbReference>
<dbReference type="EMBL" id="JAARPL010000002">
    <property type="protein sequence ID" value="MBC1371323.1"/>
    <property type="molecule type" value="Genomic_DNA"/>
</dbReference>
<keyword evidence="2" id="KW-0520">NAD</keyword>
<comment type="caution">
    <text evidence="5">The sequence shown here is derived from an EMBL/GenBank/DDBJ whole genome shotgun (WGS) entry which is preliminary data.</text>
</comment>
<dbReference type="SUPFAM" id="SSF52413">
    <property type="entry name" value="UDP-glucose/GDP-mannose dehydrogenase C-terminal domain"/>
    <property type="match status" value="1"/>
</dbReference>
<dbReference type="PANTHER" id="PTHR43491">
    <property type="entry name" value="UDP-N-ACETYL-D-MANNOSAMINE DEHYDROGENASE"/>
    <property type="match status" value="1"/>
</dbReference>
<dbReference type="InterPro" id="IPR014026">
    <property type="entry name" value="UDP-Glc/GDP-Man_DH_dimer"/>
</dbReference>
<dbReference type="SUPFAM" id="SSF48179">
    <property type="entry name" value="6-phosphogluconate dehydrogenase C-terminal domain-like"/>
    <property type="match status" value="1"/>
</dbReference>
<name>A0A841Y209_9LIST</name>
<feature type="domain" description="UDP-glucose/GDP-mannose dehydrogenase C-terminal" evidence="4">
    <location>
        <begin position="330"/>
        <end position="426"/>
    </location>
</feature>
<accession>A0A841Y209</accession>
<dbReference type="Proteomes" id="UP000591929">
    <property type="component" value="Unassembled WGS sequence"/>
</dbReference>
<dbReference type="InterPro" id="IPR008927">
    <property type="entry name" value="6-PGluconate_DH-like_C_sf"/>
</dbReference>
<organism evidence="5 6">
    <name type="scientific">Listeria booriae</name>
    <dbReference type="NCBI Taxonomy" id="1552123"/>
    <lineage>
        <taxon>Bacteria</taxon>
        <taxon>Bacillati</taxon>
        <taxon>Bacillota</taxon>
        <taxon>Bacilli</taxon>
        <taxon>Bacillales</taxon>
        <taxon>Listeriaceae</taxon>
        <taxon>Listeria</taxon>
    </lineage>
</organism>
<dbReference type="InterPro" id="IPR028359">
    <property type="entry name" value="UDP_ManNAc/GlcNAc_DH"/>
</dbReference>
<evidence type="ECO:0000256" key="2">
    <source>
        <dbReference type="ARBA" id="ARBA00023027"/>
    </source>
</evidence>
<evidence type="ECO:0000313" key="6">
    <source>
        <dbReference type="Proteomes" id="UP000591929"/>
    </source>
</evidence>
<evidence type="ECO:0000259" key="4">
    <source>
        <dbReference type="SMART" id="SM00984"/>
    </source>
</evidence>
<reference evidence="5 6" key="1">
    <citation type="submission" date="2020-03" db="EMBL/GenBank/DDBJ databases">
        <title>Soil Listeria distribution.</title>
        <authorList>
            <person name="Liao J."/>
            <person name="Wiedmann M."/>
        </authorList>
    </citation>
    <scope>NUCLEOTIDE SEQUENCE [LARGE SCALE GENOMIC DNA]</scope>
    <source>
        <strain evidence="5 6">FSL L7-1681</strain>
    </source>
</reference>
<keyword evidence="1" id="KW-0560">Oxidoreductase</keyword>
<dbReference type="Gene3D" id="3.40.50.720">
    <property type="entry name" value="NAD(P)-binding Rossmann-like Domain"/>
    <property type="match status" value="2"/>
</dbReference>
<dbReference type="InterPro" id="IPR036220">
    <property type="entry name" value="UDP-Glc/GDP-Man_DH_C_sf"/>
</dbReference>
<evidence type="ECO:0000256" key="1">
    <source>
        <dbReference type="ARBA" id="ARBA00023002"/>
    </source>
</evidence>
<dbReference type="InterPro" id="IPR017476">
    <property type="entry name" value="UDP-Glc/GDP-Man"/>
</dbReference>
<dbReference type="GO" id="GO:0000271">
    <property type="term" value="P:polysaccharide biosynthetic process"/>
    <property type="evidence" value="ECO:0007669"/>
    <property type="project" value="InterPro"/>
</dbReference>
<dbReference type="InterPro" id="IPR001732">
    <property type="entry name" value="UDP-Glc/GDP-Man_DH_N"/>
</dbReference>
<gene>
    <name evidence="5" type="ORF">HB847_02995</name>
</gene>
<dbReference type="PIRSF" id="PIRSF500136">
    <property type="entry name" value="UDP_ManNAc_DH"/>
    <property type="match status" value="1"/>
</dbReference>
<evidence type="ECO:0000313" key="5">
    <source>
        <dbReference type="EMBL" id="MBC1371323.1"/>
    </source>
</evidence>